<dbReference type="GO" id="GO:0016301">
    <property type="term" value="F:kinase activity"/>
    <property type="evidence" value="ECO:0007669"/>
    <property type="project" value="UniProtKB-KW"/>
</dbReference>
<sequence>MPLPAERPAAFLNDRWFLLLGIPALALLVLLPRGLLQVRSAPEALGAWVVSLGITTVFWLAGRQLWRLLLRRFPRVEQTTRRLWWLAFINTSITAVVTLGIGLLAARAQGGHLTTAGYLSEFGLNMVPTVVVQLIYESWHLFQQWARNVRRAEQLQSAGVQSQLEALQSQLDPHFLFNSLNTLSALIEPENEPAQQFVEQLADVYRYVLLARDKPTVPLGEELEFVNVYLALHKARFRDNLRVKTDISPGALAAHVAPLSVQLLVENALKHNVASREHPLELRIGVDAGQQFLVVENSLRPRTAGLAPGTGTGLRNVRHRYELLKAAAPVHVSTDAGWFRVKLPLIQSKQEG</sequence>
<keyword evidence="4" id="KW-1185">Reference proteome</keyword>
<dbReference type="InterPro" id="IPR036890">
    <property type="entry name" value="HATPase_C_sf"/>
</dbReference>
<accession>A0ABR8JLJ3</accession>
<name>A0ABR8JLJ3_9BACT</name>
<dbReference type="Proteomes" id="UP000642468">
    <property type="component" value="Unassembled WGS sequence"/>
</dbReference>
<feature type="transmembrane region" description="Helical" evidence="1">
    <location>
        <begin position="45"/>
        <end position="62"/>
    </location>
</feature>
<feature type="domain" description="Signal transduction histidine kinase internal region" evidence="2">
    <location>
        <begin position="163"/>
        <end position="241"/>
    </location>
</feature>
<feature type="transmembrane region" description="Helical" evidence="1">
    <location>
        <begin position="16"/>
        <end position="33"/>
    </location>
</feature>
<dbReference type="Pfam" id="PF06580">
    <property type="entry name" value="His_kinase"/>
    <property type="match status" value="1"/>
</dbReference>
<dbReference type="RefSeq" id="WP_190785442.1">
    <property type="nucleotide sequence ID" value="NZ_JACWZZ010000003.1"/>
</dbReference>
<evidence type="ECO:0000313" key="4">
    <source>
        <dbReference type="Proteomes" id="UP000642468"/>
    </source>
</evidence>
<evidence type="ECO:0000313" key="3">
    <source>
        <dbReference type="EMBL" id="MBD2716491.1"/>
    </source>
</evidence>
<protein>
    <submittedName>
        <fullName evidence="3">Histidine kinase</fullName>
    </submittedName>
</protein>
<keyword evidence="1" id="KW-0812">Transmembrane</keyword>
<proteinExistence type="predicted"/>
<keyword evidence="1" id="KW-1133">Transmembrane helix</keyword>
<keyword evidence="1" id="KW-0472">Membrane</keyword>
<keyword evidence="3" id="KW-0808">Transferase</keyword>
<dbReference type="PANTHER" id="PTHR34220">
    <property type="entry name" value="SENSOR HISTIDINE KINASE YPDA"/>
    <property type="match status" value="1"/>
</dbReference>
<dbReference type="InterPro" id="IPR010559">
    <property type="entry name" value="Sig_transdc_His_kin_internal"/>
</dbReference>
<dbReference type="EMBL" id="JACWZZ010000003">
    <property type="protein sequence ID" value="MBD2716491.1"/>
    <property type="molecule type" value="Genomic_DNA"/>
</dbReference>
<gene>
    <name evidence="3" type="ORF">IC231_15710</name>
</gene>
<dbReference type="SUPFAM" id="SSF55874">
    <property type="entry name" value="ATPase domain of HSP90 chaperone/DNA topoisomerase II/histidine kinase"/>
    <property type="match status" value="1"/>
</dbReference>
<evidence type="ECO:0000256" key="1">
    <source>
        <dbReference type="SAM" id="Phobius"/>
    </source>
</evidence>
<evidence type="ECO:0000259" key="2">
    <source>
        <dbReference type="Pfam" id="PF06580"/>
    </source>
</evidence>
<feature type="transmembrane region" description="Helical" evidence="1">
    <location>
        <begin position="83"/>
        <end position="106"/>
    </location>
</feature>
<dbReference type="InterPro" id="IPR050640">
    <property type="entry name" value="Bact_2-comp_sensor_kinase"/>
</dbReference>
<reference evidence="3 4" key="1">
    <citation type="submission" date="2020-09" db="EMBL/GenBank/DDBJ databases">
        <authorList>
            <person name="Kim M.K."/>
        </authorList>
    </citation>
    <scope>NUCLEOTIDE SEQUENCE [LARGE SCALE GENOMIC DNA]</scope>
    <source>
        <strain evidence="3 4">BT646</strain>
    </source>
</reference>
<comment type="caution">
    <text evidence="3">The sequence shown here is derived from an EMBL/GenBank/DDBJ whole genome shotgun (WGS) entry which is preliminary data.</text>
</comment>
<keyword evidence="3" id="KW-0418">Kinase</keyword>
<organism evidence="3 4">
    <name type="scientific">Hymenobacter duratus</name>
    <dbReference type="NCBI Taxonomy" id="2771356"/>
    <lineage>
        <taxon>Bacteria</taxon>
        <taxon>Pseudomonadati</taxon>
        <taxon>Bacteroidota</taxon>
        <taxon>Cytophagia</taxon>
        <taxon>Cytophagales</taxon>
        <taxon>Hymenobacteraceae</taxon>
        <taxon>Hymenobacter</taxon>
    </lineage>
</organism>
<dbReference type="PANTHER" id="PTHR34220:SF7">
    <property type="entry name" value="SENSOR HISTIDINE KINASE YPDA"/>
    <property type="match status" value="1"/>
</dbReference>
<dbReference type="Gene3D" id="3.30.565.10">
    <property type="entry name" value="Histidine kinase-like ATPase, C-terminal domain"/>
    <property type="match status" value="1"/>
</dbReference>